<proteinExistence type="predicted"/>
<dbReference type="EMBL" id="VIFK01000185">
    <property type="protein sequence ID" value="TQE98510.1"/>
    <property type="molecule type" value="Genomic_DNA"/>
</dbReference>
<sequence length="123" mass="13650">MAERNDISGLLAFIGREQGWGERLQSVIDEHLDAALEAFDIDQEDLAEGLGEPASGALWGCGFEDFLGRRFGPEGENIVDLYLKRRGWKETVLNRAYFAALRDTPVSLHEVSDVKPGASMVLR</sequence>
<feature type="non-terminal residue" evidence="1">
    <location>
        <position position="123"/>
    </location>
</feature>
<protein>
    <submittedName>
        <fullName evidence="1">Uncharacterized protein</fullName>
    </submittedName>
</protein>
<dbReference type="AlphaFoldDB" id="A0A540VP23"/>
<accession>A0A540VP23</accession>
<gene>
    <name evidence="1" type="ORF">FKY71_13455</name>
</gene>
<comment type="caution">
    <text evidence="1">The sequence shown here is derived from an EMBL/GenBank/DDBJ whole genome shotgun (WGS) entry which is preliminary data.</text>
</comment>
<evidence type="ECO:0000313" key="1">
    <source>
        <dbReference type="EMBL" id="TQE98510.1"/>
    </source>
</evidence>
<dbReference type="Proteomes" id="UP000315400">
    <property type="component" value="Unassembled WGS sequence"/>
</dbReference>
<name>A0A540VP23_9GAMM</name>
<organism evidence="1 2">
    <name type="scientific">Spiribacter salinus</name>
    <dbReference type="NCBI Taxonomy" id="1335746"/>
    <lineage>
        <taxon>Bacteria</taxon>
        <taxon>Pseudomonadati</taxon>
        <taxon>Pseudomonadota</taxon>
        <taxon>Gammaproteobacteria</taxon>
        <taxon>Chromatiales</taxon>
        <taxon>Ectothiorhodospiraceae</taxon>
        <taxon>Spiribacter</taxon>
    </lineage>
</organism>
<evidence type="ECO:0000313" key="2">
    <source>
        <dbReference type="Proteomes" id="UP000315400"/>
    </source>
</evidence>
<reference evidence="1 2" key="1">
    <citation type="submission" date="2019-06" db="EMBL/GenBank/DDBJ databases">
        <title>Metagenome assembled Genome of Spiribacter salinus SL48-SHIP from the microbial mat of Salt Lake 48 (Novosibirsk region, Russia).</title>
        <authorList>
            <person name="Shipova A."/>
            <person name="Rozanov A.S."/>
            <person name="Bryanskaya A.V."/>
            <person name="Peltek S.E."/>
        </authorList>
    </citation>
    <scope>NUCLEOTIDE SEQUENCE [LARGE SCALE GENOMIC DNA]</scope>
    <source>
        <strain evidence="1">SL48-SHIP-2</strain>
    </source>
</reference>